<evidence type="ECO:0000256" key="5">
    <source>
        <dbReference type="ARBA" id="ARBA00022989"/>
    </source>
</evidence>
<feature type="transmembrane region" description="Helical" evidence="7">
    <location>
        <begin position="681"/>
        <end position="703"/>
    </location>
</feature>
<dbReference type="Gene3D" id="3.90.550.10">
    <property type="entry name" value="Spore Coat Polysaccharide Biosynthesis Protein SpsA, Chain A"/>
    <property type="match status" value="2"/>
</dbReference>
<feature type="domain" description="Glycosyltransferase 2-like" evidence="8">
    <location>
        <begin position="373"/>
        <end position="587"/>
    </location>
</feature>
<feature type="transmembrane region" description="Helical" evidence="7">
    <location>
        <begin position="554"/>
        <end position="573"/>
    </location>
</feature>
<dbReference type="InterPro" id="IPR050321">
    <property type="entry name" value="Glycosyltr_2/OpgH_subfam"/>
</dbReference>
<feature type="transmembrane region" description="Helical" evidence="7">
    <location>
        <begin position="91"/>
        <end position="109"/>
    </location>
</feature>
<dbReference type="PANTHER" id="PTHR43867">
    <property type="entry name" value="CELLULOSE SYNTHASE CATALYTIC SUBUNIT A [UDP-FORMING]"/>
    <property type="match status" value="1"/>
</dbReference>
<sequence length="719" mass="80634">MVSGTRKSLATLREKNARRFGGVRDAGPGPGCSGGGKASRNEKRLAAELWITYFALVATLLATSMLLWQLFGVYSDNLRGGDTRGVVEQSVFVSLVLVLIYGGLVYGLARIGYYKRLLAHRPAPREKIQARFLKHPAPPVTVLVPSYKEEPRTIEQTLMSAAMQTYPNRRVVLLLDDPPCPDRPDDLGKLEAARAIPQSIQAFLDHLALPFGGECQEFEARKKRGELDADWETEHLADLYETAATWFRSKAAHYPETDHTDAFFVDRLLLASARDYSGRAADLRRAVPASEARLQLEYERLAALFRVEVTFFERKRYANLSHEPNKAMNLNSYIGLVGHEFAVAKSPEGLILQKASSHDPDAHLLRVPEAEYLVTLDADSVLTPEYVERLVYHMEQPGNERVAVAQTPYTSIPGASGRLERVAGATTDIQYIVHQGSSFFSAAYWVGANAVLRKSALEDIRVEDVERGFTVHKYIQDRTVIEDTESTVDLVARGWEVYNYPERLAFSATPPDFGSVLIQRRRWANGGLIILPKLLGYLCRPLGWRKVLEGFIRVHYLVSLAGVNSALLLLFLYPFDEDLSTYWLPITALPYFYLYARDLSLSGRRFWDVLAVYAFNLMLIPIQMGGVVKSLHQAVTGAKTPFGRTPKVSGRTAAPRFYVGTELALLAFFLFSTLMDVLLENWLNVVIAAINAVVFYFVVARFMGWRASVKDLRLPKFGH</sequence>
<keyword evidence="4 7" id="KW-0812">Transmembrane</keyword>
<reference evidence="9" key="1">
    <citation type="submission" date="2020-02" db="EMBL/GenBank/DDBJ databases">
        <authorList>
            <person name="Meier V. D."/>
        </authorList>
    </citation>
    <scope>NUCLEOTIDE SEQUENCE</scope>
    <source>
        <strain evidence="9">AVDCRST_MAG25</strain>
    </source>
</reference>
<dbReference type="Pfam" id="PF13632">
    <property type="entry name" value="Glyco_trans_2_3"/>
    <property type="match status" value="1"/>
</dbReference>
<keyword evidence="5 7" id="KW-1133">Transmembrane helix</keyword>
<evidence type="ECO:0000313" key="9">
    <source>
        <dbReference type="EMBL" id="CAA9476782.1"/>
    </source>
</evidence>
<evidence type="ECO:0000259" key="8">
    <source>
        <dbReference type="Pfam" id="PF13632"/>
    </source>
</evidence>
<evidence type="ECO:0000256" key="7">
    <source>
        <dbReference type="SAM" id="Phobius"/>
    </source>
</evidence>
<keyword evidence="3" id="KW-0808">Transferase</keyword>
<evidence type="ECO:0000256" key="4">
    <source>
        <dbReference type="ARBA" id="ARBA00022692"/>
    </source>
</evidence>
<comment type="subcellular location">
    <subcellularLocation>
        <location evidence="1">Membrane</location>
        <topology evidence="1">Multi-pass membrane protein</topology>
    </subcellularLocation>
</comment>
<proteinExistence type="predicted"/>
<evidence type="ECO:0000256" key="3">
    <source>
        <dbReference type="ARBA" id="ARBA00022679"/>
    </source>
</evidence>
<feature type="transmembrane region" description="Helical" evidence="7">
    <location>
        <begin position="50"/>
        <end position="71"/>
    </location>
</feature>
<dbReference type="InterPro" id="IPR001173">
    <property type="entry name" value="Glyco_trans_2-like"/>
</dbReference>
<dbReference type="GO" id="GO:0005886">
    <property type="term" value="C:plasma membrane"/>
    <property type="evidence" value="ECO:0007669"/>
    <property type="project" value="TreeGrafter"/>
</dbReference>
<dbReference type="EMBL" id="CADCVI010000157">
    <property type="protein sequence ID" value="CAA9476782.1"/>
    <property type="molecule type" value="Genomic_DNA"/>
</dbReference>
<name>A0A6J4RN08_9ACTN</name>
<dbReference type="GO" id="GO:0016758">
    <property type="term" value="F:hexosyltransferase activity"/>
    <property type="evidence" value="ECO:0007669"/>
    <property type="project" value="TreeGrafter"/>
</dbReference>
<evidence type="ECO:0000256" key="2">
    <source>
        <dbReference type="ARBA" id="ARBA00022676"/>
    </source>
</evidence>
<protein>
    <submittedName>
        <fullName evidence="9">Cellulose synthase catalytic subunit-like protein</fullName>
    </submittedName>
</protein>
<feature type="transmembrane region" description="Helical" evidence="7">
    <location>
        <begin position="657"/>
        <end position="675"/>
    </location>
</feature>
<keyword evidence="2" id="KW-0328">Glycosyltransferase</keyword>
<dbReference type="PANTHER" id="PTHR43867:SF2">
    <property type="entry name" value="CELLULOSE SYNTHASE CATALYTIC SUBUNIT A [UDP-FORMING]"/>
    <property type="match status" value="1"/>
</dbReference>
<keyword evidence="6 7" id="KW-0472">Membrane</keyword>
<organism evidence="9">
    <name type="scientific">uncultured Rubrobacteraceae bacterium</name>
    <dbReference type="NCBI Taxonomy" id="349277"/>
    <lineage>
        <taxon>Bacteria</taxon>
        <taxon>Bacillati</taxon>
        <taxon>Actinomycetota</taxon>
        <taxon>Rubrobacteria</taxon>
        <taxon>Rubrobacterales</taxon>
        <taxon>Rubrobacteraceae</taxon>
        <taxon>environmental samples</taxon>
    </lineage>
</organism>
<evidence type="ECO:0000256" key="6">
    <source>
        <dbReference type="ARBA" id="ARBA00023136"/>
    </source>
</evidence>
<accession>A0A6J4RN08</accession>
<feature type="transmembrane region" description="Helical" evidence="7">
    <location>
        <begin position="579"/>
        <end position="596"/>
    </location>
</feature>
<dbReference type="InterPro" id="IPR029044">
    <property type="entry name" value="Nucleotide-diphossugar_trans"/>
</dbReference>
<dbReference type="SUPFAM" id="SSF53448">
    <property type="entry name" value="Nucleotide-diphospho-sugar transferases"/>
    <property type="match status" value="1"/>
</dbReference>
<gene>
    <name evidence="9" type="ORF">AVDCRST_MAG25-2479</name>
</gene>
<dbReference type="AlphaFoldDB" id="A0A6J4RN08"/>
<evidence type="ECO:0000256" key="1">
    <source>
        <dbReference type="ARBA" id="ARBA00004141"/>
    </source>
</evidence>